<comment type="caution">
    <text evidence="7">The sequence shown here is derived from an EMBL/GenBank/DDBJ whole genome shotgun (WGS) entry which is preliminary data.</text>
</comment>
<evidence type="ECO:0000259" key="6">
    <source>
        <dbReference type="Pfam" id="PF04357"/>
    </source>
</evidence>
<keyword evidence="8" id="KW-1185">Reference proteome</keyword>
<sequence length="1253" mass="137860">MKQVELLCALFSLWVFVRKFRYIRILVRLLVYGLVGLCALWVTSIWWLPRAMPTLLRWGDVEVRSVQRLESGRLLFTELGYARDSFRCSLGRLEVPSLQQYLWERLGGDFSSASLLEVDTLRVELSEGSSAEPAESEPVDVVSAVRQAREALRTYGQWLPPLKLNDLQVHASDGAAIFELPRLTLSDWQLAAVVESVRLPDLLDQVELRAALEPNADWTALVTAPAAGLELDLSLEPRPEELDVSFEFRRAGERAVGLVSFSEGERLPVRAALQSERFAIDPEWFPSAVAMQWQGGALTGVDFRWEAGRYMGRLQLEGVVQARDQDSITMTGGMEFSGDLERLRVEVLQVAAGWGQLRLRQPLEMNLADGSVAERAEFHASVDLSQQAFLPAGGQIEASLSVAPSLSAGPNVLFNLNAKDLIYDRYQVAQVDVAGRWEGSVLRVDEAVLQPLASDAGVVDLSGQVDLSTLSLDFEYSVALASEWLNTMVAPLALSDGLKTRGRIGGDWQRPMIVGDLEPLTVEYPGVTPISLSGSYQSEGWQQWTVAGSATAAGAVIEASFVTRLEEGRVSLDLSRFVWVDPVRPTLELQAPAHFSYRYSGDADFPESRFIAERFHLQGPELDIEAGWNPATGLELGLRNVTLQRLGRWVDRDLPSLTIESVELSISDLRPHLLGSLGVHLETRAVGEELPLRVDVELELSPEGLVADTVQLQFAEAPLLQGSIRAPVRLQLPVAGEAFWTVLDRGDLAASLTGSVTPSFAKWLSQHFGLKLSQAALNMQVGGRMEQPTGVLEVSIASLETSLENVPEIDHIEIVARAEADRVQIEQFKFIVNQSEVTGRLSVPTAGLITALTGSLEARKAWLSAGSGRIELRDWQAENWVDYLPPIMRRSGRVSGSLDLQPDWNLTGRLSFQDFALRPTESLPSVDLIRGELELAERRFTAKEASAQVGGSPVSFTGWLDAGDLDRPLWEFHVHGLNVPFVRTTDMILRSDLDVQASHTNHDESAIVQGNLNLRSSTMLVEFDPLAPSVESGPQSKPPYFSIREPAIADWRFDLKIAGDSFMRVRSPYFRTQLTANFDLGGTFAEPLLIGTVRTVDGELRFPGARMRLTSGEAYIEPGQPNTVQLSFNGIAQKASYIITMDVTQTLEDPHVQFQSTPTLSNASIVRLLTTGSTSGGGVGSVGLYLGQGLLGAGGMDEQFSDRLTVDVGEETSRSGRNTVGVRYELSEDVFLEGGYDVYDAYNLDLIWSLFKR</sequence>
<reference evidence="7 8" key="1">
    <citation type="submission" date="2023-04" db="EMBL/GenBank/DDBJ databases">
        <title>A novel bacteria isolated from coastal sediment.</title>
        <authorList>
            <person name="Liu X.-J."/>
            <person name="Du Z.-J."/>
        </authorList>
    </citation>
    <scope>NUCLEOTIDE SEQUENCE [LARGE SCALE GENOMIC DNA]</scope>
    <source>
        <strain evidence="7 8">SDUM461004</strain>
    </source>
</reference>
<feature type="domain" description="Translocation and assembly module TamB C-terminal" evidence="6">
    <location>
        <begin position="949"/>
        <end position="1238"/>
    </location>
</feature>
<evidence type="ECO:0000256" key="2">
    <source>
        <dbReference type="ARBA" id="ARBA00022692"/>
    </source>
</evidence>
<comment type="subcellular location">
    <subcellularLocation>
        <location evidence="1">Membrane</location>
        <topology evidence="1">Single-pass membrane protein</topology>
    </subcellularLocation>
</comment>
<evidence type="ECO:0000313" key="8">
    <source>
        <dbReference type="Proteomes" id="UP001243717"/>
    </source>
</evidence>
<keyword evidence="4 5" id="KW-0472">Membrane</keyword>
<evidence type="ECO:0000256" key="4">
    <source>
        <dbReference type="ARBA" id="ARBA00023136"/>
    </source>
</evidence>
<feature type="transmembrane region" description="Helical" evidence="5">
    <location>
        <begin position="29"/>
        <end position="48"/>
    </location>
</feature>
<name>A0ABU1AF23_9BACT</name>
<organism evidence="7 8">
    <name type="scientific">Thalassobacterium sedimentorum</name>
    <dbReference type="NCBI Taxonomy" id="3041258"/>
    <lineage>
        <taxon>Bacteria</taxon>
        <taxon>Pseudomonadati</taxon>
        <taxon>Verrucomicrobiota</taxon>
        <taxon>Opitutia</taxon>
        <taxon>Puniceicoccales</taxon>
        <taxon>Coraliomargaritaceae</taxon>
        <taxon>Thalassobacterium</taxon>
    </lineage>
</organism>
<evidence type="ECO:0000256" key="3">
    <source>
        <dbReference type="ARBA" id="ARBA00022989"/>
    </source>
</evidence>
<keyword evidence="3 5" id="KW-1133">Transmembrane helix</keyword>
<keyword evidence="2 5" id="KW-0812">Transmembrane</keyword>
<evidence type="ECO:0000256" key="1">
    <source>
        <dbReference type="ARBA" id="ARBA00004167"/>
    </source>
</evidence>
<dbReference type="EMBL" id="JARXIC010000003">
    <property type="protein sequence ID" value="MDQ8193252.1"/>
    <property type="molecule type" value="Genomic_DNA"/>
</dbReference>
<dbReference type="Pfam" id="PF04357">
    <property type="entry name" value="TamB"/>
    <property type="match status" value="1"/>
</dbReference>
<protein>
    <submittedName>
        <fullName evidence="7">Translocation/assembly module TamB domain-containing protein</fullName>
    </submittedName>
</protein>
<evidence type="ECO:0000256" key="5">
    <source>
        <dbReference type="SAM" id="Phobius"/>
    </source>
</evidence>
<accession>A0ABU1AF23</accession>
<proteinExistence type="predicted"/>
<dbReference type="InterPro" id="IPR007452">
    <property type="entry name" value="TamB_C"/>
</dbReference>
<dbReference type="Proteomes" id="UP001243717">
    <property type="component" value="Unassembled WGS sequence"/>
</dbReference>
<gene>
    <name evidence="7" type="ORF">QEH59_02365</name>
</gene>
<evidence type="ECO:0000313" key="7">
    <source>
        <dbReference type="EMBL" id="MDQ8193252.1"/>
    </source>
</evidence>